<dbReference type="GO" id="GO:0055029">
    <property type="term" value="C:nuclear DNA-directed RNA polymerase complex"/>
    <property type="evidence" value="ECO:0007669"/>
    <property type="project" value="UniProtKB-ARBA"/>
</dbReference>
<evidence type="ECO:0000256" key="1">
    <source>
        <dbReference type="ARBA" id="ARBA00004123"/>
    </source>
</evidence>
<dbReference type="GO" id="GO:0006384">
    <property type="term" value="P:transcription initiation at RNA polymerase III promoter"/>
    <property type="evidence" value="ECO:0007669"/>
    <property type="project" value="TreeGrafter"/>
</dbReference>
<organism evidence="9 10">
    <name type="scientific">Protomyces lactucae-debilis</name>
    <dbReference type="NCBI Taxonomy" id="2754530"/>
    <lineage>
        <taxon>Eukaryota</taxon>
        <taxon>Fungi</taxon>
        <taxon>Dikarya</taxon>
        <taxon>Ascomycota</taxon>
        <taxon>Taphrinomycotina</taxon>
        <taxon>Taphrinomycetes</taxon>
        <taxon>Taphrinales</taxon>
        <taxon>Protomycetaceae</taxon>
        <taxon>Protomyces</taxon>
    </lineage>
</organism>
<name>A0A1Y2FKF3_PROLT</name>
<dbReference type="Pfam" id="PF03876">
    <property type="entry name" value="SHS2_Rpb7-N"/>
    <property type="match status" value="1"/>
</dbReference>
<dbReference type="Gene3D" id="2.40.50.140">
    <property type="entry name" value="Nucleic acid-binding proteins"/>
    <property type="match status" value="1"/>
</dbReference>
<feature type="domain" description="RNA polymerase Rpb7-like N-terminal" evidence="7">
    <location>
        <begin position="9"/>
        <end position="65"/>
    </location>
</feature>
<evidence type="ECO:0000313" key="10">
    <source>
        <dbReference type="Proteomes" id="UP000193685"/>
    </source>
</evidence>
<gene>
    <name evidence="9" type="ORF">BCR37DRAFT_276256</name>
</gene>
<evidence type="ECO:0000256" key="5">
    <source>
        <dbReference type="ARBA" id="ARBA00023242"/>
    </source>
</evidence>
<dbReference type="OMA" id="LGPTLWW"/>
<dbReference type="GO" id="GO:0005666">
    <property type="term" value="C:RNA polymerase III complex"/>
    <property type="evidence" value="ECO:0007669"/>
    <property type="project" value="TreeGrafter"/>
</dbReference>
<dbReference type="SUPFAM" id="SSF50249">
    <property type="entry name" value="Nucleic acid-binding proteins"/>
    <property type="match status" value="1"/>
</dbReference>
<protein>
    <recommendedName>
        <fullName evidence="6">DNA-directed RNA polymerase subunit</fullName>
    </recommendedName>
</protein>
<keyword evidence="5 6" id="KW-0539">Nucleus</keyword>
<dbReference type="PANTHER" id="PTHR12709">
    <property type="entry name" value="DNA-DIRECTED RNA POLYMERASE II, III"/>
    <property type="match status" value="1"/>
</dbReference>
<accession>A0A1Y2FKF3</accession>
<proteinExistence type="inferred from homology"/>
<evidence type="ECO:0000259" key="8">
    <source>
        <dbReference type="Pfam" id="PF08292"/>
    </source>
</evidence>
<evidence type="ECO:0000313" key="9">
    <source>
        <dbReference type="EMBL" id="ORY83696.1"/>
    </source>
</evidence>
<reference evidence="9 10" key="1">
    <citation type="submission" date="2016-07" db="EMBL/GenBank/DDBJ databases">
        <title>Pervasive Adenine N6-methylation of Active Genes in Fungi.</title>
        <authorList>
            <consortium name="DOE Joint Genome Institute"/>
            <person name="Mondo S.J."/>
            <person name="Dannebaum R.O."/>
            <person name="Kuo R.C."/>
            <person name="Labutti K."/>
            <person name="Haridas S."/>
            <person name="Kuo A."/>
            <person name="Salamov A."/>
            <person name="Ahrendt S.R."/>
            <person name="Lipzen A."/>
            <person name="Sullivan W."/>
            <person name="Andreopoulos W.B."/>
            <person name="Clum A."/>
            <person name="Lindquist E."/>
            <person name="Daum C."/>
            <person name="Ramamoorthy G.K."/>
            <person name="Gryganskyi A."/>
            <person name="Culley D."/>
            <person name="Magnuson J.K."/>
            <person name="James T.Y."/>
            <person name="O'Malley M.A."/>
            <person name="Stajich J.E."/>
            <person name="Spatafora J.W."/>
            <person name="Visel A."/>
            <person name="Grigoriev I.V."/>
        </authorList>
    </citation>
    <scope>NUCLEOTIDE SEQUENCE [LARGE SCALE GENOMIC DNA]</scope>
    <source>
        <strain evidence="9 10">12-1054</strain>
    </source>
</reference>
<dbReference type="AlphaFoldDB" id="A0A1Y2FKF3"/>
<comment type="subcellular location">
    <subcellularLocation>
        <location evidence="1 6">Nucleus</location>
    </subcellularLocation>
</comment>
<dbReference type="OrthoDB" id="10256606at2759"/>
<dbReference type="SUPFAM" id="SSF88798">
    <property type="entry name" value="N-terminal, heterodimerisation domain of RBP7 (RpoE)"/>
    <property type="match status" value="1"/>
</dbReference>
<evidence type="ECO:0000256" key="6">
    <source>
        <dbReference type="RuleBase" id="RU369086"/>
    </source>
</evidence>
<dbReference type="PANTHER" id="PTHR12709:SF1">
    <property type="entry name" value="DNA-DIRECTED RNA POLYMERASE III SUBUNIT RPC8"/>
    <property type="match status" value="1"/>
</dbReference>
<dbReference type="CDD" id="cd04330">
    <property type="entry name" value="RNAP_III_Rpc25_N"/>
    <property type="match status" value="1"/>
</dbReference>
<keyword evidence="3 6" id="KW-0240">DNA-directed RNA polymerase</keyword>
<dbReference type="InterPro" id="IPR036898">
    <property type="entry name" value="RNA_pol_Rpb7-like_N_sf"/>
</dbReference>
<keyword evidence="10" id="KW-1185">Reference proteome</keyword>
<dbReference type="GeneID" id="63783392"/>
<dbReference type="STRING" id="56484.A0A1Y2FKF3"/>
<dbReference type="InterPro" id="IPR012340">
    <property type="entry name" value="NA-bd_OB-fold"/>
</dbReference>
<sequence length="191" mass="21060">MVFVLSKVEDVIELAPDTSNTDTAIALTSAINAKYANRVIMDVGLAICLFDLLSQSDGIVKPGNGSAYMTVVFRVIVFRPFLGEVLTGKIASQDASGLKITLGFFDDIQISSHHLPEGSTFDLSENIWIWETDGNKLYLDNDEQIRFKVEHEQFIDCTPTQRNPLQASNVPYALQASAATPGLGLMSWWED</sequence>
<dbReference type="InterPro" id="IPR013238">
    <property type="entry name" value="RNA_pol_III_Rbc25"/>
</dbReference>
<evidence type="ECO:0000256" key="3">
    <source>
        <dbReference type="ARBA" id="ARBA00022478"/>
    </source>
</evidence>
<feature type="domain" description="RNA polymerase III subunit Rpc25" evidence="8">
    <location>
        <begin position="84"/>
        <end position="189"/>
    </location>
</feature>
<keyword evidence="4 6" id="KW-0804">Transcription</keyword>
<dbReference type="Pfam" id="PF08292">
    <property type="entry name" value="RNA_pol_Rbc25"/>
    <property type="match status" value="1"/>
</dbReference>
<dbReference type="EMBL" id="MCFI01000007">
    <property type="protein sequence ID" value="ORY83696.1"/>
    <property type="molecule type" value="Genomic_DNA"/>
</dbReference>
<evidence type="ECO:0000256" key="4">
    <source>
        <dbReference type="ARBA" id="ARBA00023163"/>
    </source>
</evidence>
<dbReference type="InterPro" id="IPR005576">
    <property type="entry name" value="Rpb7-like_N"/>
</dbReference>
<evidence type="ECO:0000259" key="7">
    <source>
        <dbReference type="Pfam" id="PF03876"/>
    </source>
</evidence>
<evidence type="ECO:0000256" key="2">
    <source>
        <dbReference type="ARBA" id="ARBA00009307"/>
    </source>
</evidence>
<comment type="caution">
    <text evidence="9">The sequence shown here is derived from an EMBL/GenBank/DDBJ whole genome shotgun (WGS) entry which is preliminary data.</text>
</comment>
<comment type="function">
    <text evidence="6">DNA-dependent RNA polymerase which catalyzes the transcription of DNA into RNA using the four ribonucleoside triphosphates as substrates.</text>
</comment>
<comment type="similarity">
    <text evidence="2">Belongs to the eukaryotic RPB7/RPC8 RNA polymerase subunit family.</text>
</comment>
<dbReference type="RefSeq" id="XP_040725991.1">
    <property type="nucleotide sequence ID" value="XM_040866793.1"/>
</dbReference>
<dbReference type="Proteomes" id="UP000193685">
    <property type="component" value="Unassembled WGS sequence"/>
</dbReference>
<dbReference type="Gene3D" id="3.30.1490.120">
    <property type="entry name" value="RNA polymerase Rpb7-like, N-terminal domain"/>
    <property type="match status" value="1"/>
</dbReference>
<dbReference type="InterPro" id="IPR045113">
    <property type="entry name" value="Rpb7-like"/>
</dbReference>